<proteinExistence type="inferred from homology"/>
<dbReference type="Proteomes" id="UP000199318">
    <property type="component" value="Unassembled WGS sequence"/>
</dbReference>
<dbReference type="InterPro" id="IPR036388">
    <property type="entry name" value="WH-like_DNA-bd_sf"/>
</dbReference>
<evidence type="ECO:0000313" key="5">
    <source>
        <dbReference type="EMBL" id="SER41192.1"/>
    </source>
</evidence>
<dbReference type="Pfam" id="PF21984">
    <property type="entry name" value="DnaD_N"/>
    <property type="match status" value="1"/>
</dbReference>
<dbReference type="InterPro" id="IPR053162">
    <property type="entry name" value="DnaD"/>
</dbReference>
<dbReference type="Gene3D" id="1.10.10.10">
    <property type="entry name" value="Winged helix-like DNA-binding domain superfamily/Winged helix DNA-binding domain"/>
    <property type="match status" value="1"/>
</dbReference>
<gene>
    <name evidence="5" type="ORF">SAMN05444126_10128</name>
</gene>
<evidence type="ECO:0000313" key="6">
    <source>
        <dbReference type="Proteomes" id="UP000199318"/>
    </source>
</evidence>
<dbReference type="Gene3D" id="1.10.10.630">
    <property type="entry name" value="DnaD domain-like"/>
    <property type="match status" value="1"/>
</dbReference>
<dbReference type="SUPFAM" id="SSF158499">
    <property type="entry name" value="DnaD domain-like"/>
    <property type="match status" value="1"/>
</dbReference>
<comment type="similarity">
    <text evidence="1">Belongs to the DnaB/DnaD family.</text>
</comment>
<dbReference type="RefSeq" id="WP_158638137.1">
    <property type="nucleotide sequence ID" value="NZ_BJVE01000018.1"/>
</dbReference>
<dbReference type="PANTHER" id="PTHR37293:SF6">
    <property type="entry name" value="DNA REPLICATION PROTEIN DNAD"/>
    <property type="match status" value="1"/>
</dbReference>
<organism evidence="5 6">
    <name type="scientific">Salisediminibacterium halotolerans</name>
    <dbReference type="NCBI Taxonomy" id="517425"/>
    <lineage>
        <taxon>Bacteria</taxon>
        <taxon>Bacillati</taxon>
        <taxon>Bacillota</taxon>
        <taxon>Bacilli</taxon>
        <taxon>Bacillales</taxon>
        <taxon>Bacillaceae</taxon>
        <taxon>Salisediminibacterium</taxon>
    </lineage>
</organism>
<evidence type="ECO:0000259" key="3">
    <source>
        <dbReference type="Pfam" id="PF07261"/>
    </source>
</evidence>
<dbReference type="InterPro" id="IPR034829">
    <property type="entry name" value="DnaD-like_sf"/>
</dbReference>
<feature type="domain" description="DnaD N-terminal" evidence="4">
    <location>
        <begin position="18"/>
        <end position="117"/>
    </location>
</feature>
<evidence type="ECO:0000256" key="1">
    <source>
        <dbReference type="ARBA" id="ARBA00093462"/>
    </source>
</evidence>
<dbReference type="NCBIfam" id="TIGR01446">
    <property type="entry name" value="DnaD_dom"/>
    <property type="match status" value="1"/>
</dbReference>
<name>A0A1H9NZ24_9BACI</name>
<feature type="domain" description="DnaB/C C-terminal" evidence="3">
    <location>
        <begin position="131"/>
        <end position="200"/>
    </location>
</feature>
<keyword evidence="6" id="KW-1185">Reference proteome</keyword>
<evidence type="ECO:0000259" key="4">
    <source>
        <dbReference type="Pfam" id="PF21984"/>
    </source>
</evidence>
<dbReference type="PANTHER" id="PTHR37293">
    <property type="entry name" value="PHAGE REPLICATION PROTEIN-RELATED"/>
    <property type="match status" value="1"/>
</dbReference>
<comment type="caution">
    <text evidence="5">The sequence shown here is derived from an EMBL/GenBank/DDBJ whole genome shotgun (WGS) entry which is preliminary data.</text>
</comment>
<evidence type="ECO:0000256" key="2">
    <source>
        <dbReference type="SAM" id="MobiDB-lite"/>
    </source>
</evidence>
<accession>A0A1H9NZ24</accession>
<protein>
    <submittedName>
        <fullName evidence="5">DNA replication protein</fullName>
    </submittedName>
</protein>
<sequence>MNPEDLTHVLGEEPFTINGLLFQYYTRLGLTDEQFLILLHIRRFHQEGHDFPTPEDIESRMTSTKEACTKQLQELSAKRFIEIIDLAASDGKMNERVSIQPLYEKLAMLYFEQSAKQEEKQQKEREGELYKRFEEEFGRPLSPMEMEMISMWLDDDQHDPVLIEAALREAVVSSRMNFRYIDRILFDWKKNGVKTVEQAKIHGEKVRGYKEKQPKKTNASEKTDEQKPAYPGYNWLEGGD</sequence>
<dbReference type="InterPro" id="IPR053843">
    <property type="entry name" value="DnaD_N"/>
</dbReference>
<reference evidence="6" key="1">
    <citation type="submission" date="2016-10" db="EMBL/GenBank/DDBJ databases">
        <authorList>
            <person name="de Groot N.N."/>
        </authorList>
    </citation>
    <scope>NUCLEOTIDE SEQUENCE [LARGE SCALE GENOMIC DNA]</scope>
    <source>
        <strain evidence="6">10nlg</strain>
    </source>
</reference>
<feature type="compositionally biased region" description="Basic and acidic residues" evidence="2">
    <location>
        <begin position="205"/>
        <end position="227"/>
    </location>
</feature>
<dbReference type="STRING" id="1464123.SAMN05444126_10128"/>
<dbReference type="Pfam" id="PF07261">
    <property type="entry name" value="DnaB_2"/>
    <property type="match status" value="1"/>
</dbReference>
<dbReference type="InterPro" id="IPR006343">
    <property type="entry name" value="DnaB/C_C"/>
</dbReference>
<feature type="region of interest" description="Disordered" evidence="2">
    <location>
        <begin position="205"/>
        <end position="240"/>
    </location>
</feature>
<dbReference type="AlphaFoldDB" id="A0A1H9NZ24"/>
<dbReference type="EMBL" id="FOGV01000001">
    <property type="protein sequence ID" value="SER41192.1"/>
    <property type="molecule type" value="Genomic_DNA"/>
</dbReference>